<organism evidence="1 2">
    <name type="scientific">Smallanthus sonchifolius</name>
    <dbReference type="NCBI Taxonomy" id="185202"/>
    <lineage>
        <taxon>Eukaryota</taxon>
        <taxon>Viridiplantae</taxon>
        <taxon>Streptophyta</taxon>
        <taxon>Embryophyta</taxon>
        <taxon>Tracheophyta</taxon>
        <taxon>Spermatophyta</taxon>
        <taxon>Magnoliopsida</taxon>
        <taxon>eudicotyledons</taxon>
        <taxon>Gunneridae</taxon>
        <taxon>Pentapetalae</taxon>
        <taxon>asterids</taxon>
        <taxon>campanulids</taxon>
        <taxon>Asterales</taxon>
        <taxon>Asteraceae</taxon>
        <taxon>Asteroideae</taxon>
        <taxon>Heliantheae alliance</taxon>
        <taxon>Millerieae</taxon>
        <taxon>Smallanthus</taxon>
    </lineage>
</organism>
<name>A0ACB9HZC1_9ASTR</name>
<reference evidence="2" key="1">
    <citation type="journal article" date="2022" name="Mol. Ecol. Resour.">
        <title>The genomes of chicory, endive, great burdock and yacon provide insights into Asteraceae palaeo-polyploidization history and plant inulin production.</title>
        <authorList>
            <person name="Fan W."/>
            <person name="Wang S."/>
            <person name="Wang H."/>
            <person name="Wang A."/>
            <person name="Jiang F."/>
            <person name="Liu H."/>
            <person name="Zhao H."/>
            <person name="Xu D."/>
            <person name="Zhang Y."/>
        </authorList>
    </citation>
    <scope>NUCLEOTIDE SEQUENCE [LARGE SCALE GENOMIC DNA]</scope>
    <source>
        <strain evidence="2">cv. Yunnan</strain>
    </source>
</reference>
<comment type="caution">
    <text evidence="1">The sequence shown here is derived from an EMBL/GenBank/DDBJ whole genome shotgun (WGS) entry which is preliminary data.</text>
</comment>
<evidence type="ECO:0000313" key="1">
    <source>
        <dbReference type="EMBL" id="KAI3800671.1"/>
    </source>
</evidence>
<sequence length="86" mass="10206">MELIHLHWRIDTLSLNPEDALHNDSANRIKPTEEFVLQHLVLWRNQKPNQDPQFQSAHWFLLQVLVCGKVIWIPSSSKKEMDQCDF</sequence>
<gene>
    <name evidence="1" type="ORF">L1987_28765</name>
</gene>
<dbReference type="EMBL" id="CM042027">
    <property type="protein sequence ID" value="KAI3800671.1"/>
    <property type="molecule type" value="Genomic_DNA"/>
</dbReference>
<reference evidence="1 2" key="2">
    <citation type="journal article" date="2022" name="Mol. Ecol. Resour.">
        <title>The genomes of chicory, endive, great burdock and yacon provide insights into Asteraceae paleo-polyploidization history and plant inulin production.</title>
        <authorList>
            <person name="Fan W."/>
            <person name="Wang S."/>
            <person name="Wang H."/>
            <person name="Wang A."/>
            <person name="Jiang F."/>
            <person name="Liu H."/>
            <person name="Zhao H."/>
            <person name="Xu D."/>
            <person name="Zhang Y."/>
        </authorList>
    </citation>
    <scope>NUCLEOTIDE SEQUENCE [LARGE SCALE GENOMIC DNA]</scope>
    <source>
        <strain evidence="2">cv. Yunnan</strain>
        <tissue evidence="1">Leaves</tissue>
    </source>
</reference>
<protein>
    <submittedName>
        <fullName evidence="1">Uncharacterized protein</fullName>
    </submittedName>
</protein>
<dbReference type="Proteomes" id="UP001056120">
    <property type="component" value="Linkage Group LG10"/>
</dbReference>
<proteinExistence type="predicted"/>
<evidence type="ECO:0000313" key="2">
    <source>
        <dbReference type="Proteomes" id="UP001056120"/>
    </source>
</evidence>
<accession>A0ACB9HZC1</accession>
<keyword evidence="2" id="KW-1185">Reference proteome</keyword>